<evidence type="ECO:0000256" key="7">
    <source>
        <dbReference type="ARBA" id="ARBA00022840"/>
    </source>
</evidence>
<dbReference type="InterPro" id="IPR008271">
    <property type="entry name" value="Ser/Thr_kinase_AS"/>
</dbReference>
<dbReference type="GO" id="GO:0005829">
    <property type="term" value="C:cytosol"/>
    <property type="evidence" value="ECO:0007669"/>
    <property type="project" value="TreeGrafter"/>
</dbReference>
<dbReference type="GO" id="GO:0000045">
    <property type="term" value="P:autophagosome assembly"/>
    <property type="evidence" value="ECO:0007669"/>
    <property type="project" value="TreeGrafter"/>
</dbReference>
<accession>A0A2D3V202</accession>
<gene>
    <name evidence="14" type="ORF">RCC_06614</name>
</gene>
<keyword evidence="6" id="KW-0418">Kinase</keyword>
<keyword evidence="8" id="KW-0072">Autophagy</keyword>
<keyword evidence="15" id="KW-1185">Reference proteome</keyword>
<dbReference type="InterPro" id="IPR000719">
    <property type="entry name" value="Prot_kinase_dom"/>
</dbReference>
<dbReference type="PROSITE" id="PS50011">
    <property type="entry name" value="PROTEIN_KINASE_DOM"/>
    <property type="match status" value="1"/>
</dbReference>
<dbReference type="SMART" id="SM00220">
    <property type="entry name" value="S_TKc"/>
    <property type="match status" value="1"/>
</dbReference>
<evidence type="ECO:0000256" key="6">
    <source>
        <dbReference type="ARBA" id="ARBA00022777"/>
    </source>
</evidence>
<feature type="compositionally biased region" description="Low complexity" evidence="12">
    <location>
        <begin position="62"/>
        <end position="79"/>
    </location>
</feature>
<proteinExistence type="predicted"/>
<dbReference type="PANTHER" id="PTHR24348">
    <property type="entry name" value="SERINE/THREONINE-PROTEIN KINASE UNC-51-RELATED"/>
    <property type="match status" value="1"/>
</dbReference>
<evidence type="ECO:0000256" key="1">
    <source>
        <dbReference type="ARBA" id="ARBA00004623"/>
    </source>
</evidence>
<dbReference type="EC" id="2.7.11.1" evidence="2"/>
<dbReference type="Pfam" id="PF00069">
    <property type="entry name" value="Pkinase"/>
    <property type="match status" value="1"/>
</dbReference>
<name>A0A2D3V202_9PEZI</name>
<feature type="region of interest" description="Disordered" evidence="12">
    <location>
        <begin position="29"/>
        <end position="80"/>
    </location>
</feature>
<evidence type="ECO:0000256" key="3">
    <source>
        <dbReference type="ARBA" id="ARBA00022527"/>
    </source>
</evidence>
<dbReference type="AlphaFoldDB" id="A0A2D3V202"/>
<dbReference type="GO" id="GO:0000422">
    <property type="term" value="P:autophagy of mitochondrion"/>
    <property type="evidence" value="ECO:0007669"/>
    <property type="project" value="TreeGrafter"/>
</dbReference>
<keyword evidence="7" id="KW-0067">ATP-binding</keyword>
<dbReference type="Gene3D" id="1.10.510.10">
    <property type="entry name" value="Transferase(Phosphotransferase) domain 1"/>
    <property type="match status" value="1"/>
</dbReference>
<comment type="subcellular location">
    <subcellularLocation>
        <location evidence="1">Preautophagosomal structure membrane</location>
        <topology evidence="1">Peripheral membrane protein</topology>
    </subcellularLocation>
</comment>
<feature type="domain" description="Protein kinase" evidence="13">
    <location>
        <begin position="299"/>
        <end position="606"/>
    </location>
</feature>
<dbReference type="RefSeq" id="XP_023627644.1">
    <property type="nucleotide sequence ID" value="XM_023771876.1"/>
</dbReference>
<keyword evidence="4" id="KW-0808">Transferase</keyword>
<dbReference type="GO" id="GO:0034727">
    <property type="term" value="P:piecemeal microautophagy of the nucleus"/>
    <property type="evidence" value="ECO:0007669"/>
    <property type="project" value="TreeGrafter"/>
</dbReference>
<dbReference type="GeneID" id="35601747"/>
<keyword evidence="5" id="KW-0547">Nucleotide-binding</keyword>
<dbReference type="SUPFAM" id="SSF56112">
    <property type="entry name" value="Protein kinase-like (PK-like)"/>
    <property type="match status" value="1"/>
</dbReference>
<organism evidence="14 15">
    <name type="scientific">Ramularia collo-cygni</name>
    <dbReference type="NCBI Taxonomy" id="112498"/>
    <lineage>
        <taxon>Eukaryota</taxon>
        <taxon>Fungi</taxon>
        <taxon>Dikarya</taxon>
        <taxon>Ascomycota</taxon>
        <taxon>Pezizomycotina</taxon>
        <taxon>Dothideomycetes</taxon>
        <taxon>Dothideomycetidae</taxon>
        <taxon>Mycosphaerellales</taxon>
        <taxon>Mycosphaerellaceae</taxon>
        <taxon>Ramularia</taxon>
    </lineage>
</organism>
<dbReference type="PROSITE" id="PS00108">
    <property type="entry name" value="PROTEIN_KINASE_ST"/>
    <property type="match status" value="1"/>
</dbReference>
<dbReference type="EMBL" id="FJUY01000009">
    <property type="protein sequence ID" value="CZT20755.1"/>
    <property type="molecule type" value="Genomic_DNA"/>
</dbReference>
<dbReference type="InterPro" id="IPR045269">
    <property type="entry name" value="Atg1-like"/>
</dbReference>
<feature type="compositionally biased region" description="Polar residues" evidence="12">
    <location>
        <begin position="115"/>
        <end position="125"/>
    </location>
</feature>
<protein>
    <recommendedName>
        <fullName evidence="2">non-specific serine/threonine protein kinase</fullName>
        <ecNumber evidence="2">2.7.11.1</ecNumber>
    </recommendedName>
    <alternativeName>
        <fullName evidence="9">Autophagy-related protein 1</fullName>
    </alternativeName>
</protein>
<feature type="region of interest" description="Disordered" evidence="12">
    <location>
        <begin position="113"/>
        <end position="174"/>
    </location>
</feature>
<dbReference type="GO" id="GO:0005776">
    <property type="term" value="C:autophagosome"/>
    <property type="evidence" value="ECO:0007669"/>
    <property type="project" value="TreeGrafter"/>
</dbReference>
<dbReference type="Proteomes" id="UP000225277">
    <property type="component" value="Unassembled WGS sequence"/>
</dbReference>
<feature type="compositionally biased region" description="Polar residues" evidence="12">
    <location>
        <begin position="135"/>
        <end position="150"/>
    </location>
</feature>
<evidence type="ECO:0000256" key="8">
    <source>
        <dbReference type="ARBA" id="ARBA00023006"/>
    </source>
</evidence>
<dbReference type="OrthoDB" id="4062651at2759"/>
<dbReference type="GO" id="GO:0010506">
    <property type="term" value="P:regulation of autophagy"/>
    <property type="evidence" value="ECO:0007669"/>
    <property type="project" value="InterPro"/>
</dbReference>
<evidence type="ECO:0000256" key="9">
    <source>
        <dbReference type="ARBA" id="ARBA00030237"/>
    </source>
</evidence>
<dbReference type="GO" id="GO:0005524">
    <property type="term" value="F:ATP binding"/>
    <property type="evidence" value="ECO:0007669"/>
    <property type="project" value="UniProtKB-KW"/>
</dbReference>
<evidence type="ECO:0000256" key="11">
    <source>
        <dbReference type="ARBA" id="ARBA00048679"/>
    </source>
</evidence>
<dbReference type="InterPro" id="IPR011009">
    <property type="entry name" value="Kinase-like_dom_sf"/>
</dbReference>
<sequence length="649" mass="73493">MATTRFGVRQYRSNGDLAFEYWIDSEDLATGPRDDSESIDQAVQGGSKKARTISSWVRLPSSRDNTSTSSTSSSPTSMSVDRLHQHYQLPTMSPSSPQEKRPGFLKRHFHHRRNSSVTASNQNNPPTSPPARAQTFETRNVSSSAKSPANGSARPRSVLRRPSSPEIHHGDERPDSLQVADHEASVHQPQILLNGMHDQFEGVEYPDGLPTPLSTNSSKRGIKWAENYRDDAERRPRRDSSAATARRSSIYSKAAEGGGYLEGVDRGVGSKARRLSVHLPEEIDVDICVLEKHFNVMARISQKDIGEGGAAIVRVMRSKTAGHEKLAKDRLYAVKEFRTRDHSEEEEWEYERKIKSEYAISKSCQHPNIVETYRLCHSHDRYFHVMEYCELGDLQVLISKNYFSREDRNCMFKQLLRGLDYLHSRGIAHRDIKADNLLVNKDGCLKIADFGTGEVFCGEHPGLRNCRQQSIIDPDAPIRLCSPGWLGSRPYMAPEIYQRTGEYDPRAVDVWSAAIVYVSLCVGGTPWPAASHEQKNYNIYCTTWDEWKEKYPDGEIKEGRSLPSFANTKQFQSFDDLHTKVMIFGMLHPDPENRWTIRQALETKTVTEYACCQQAGYSDDIKTRQKKALHNHVPPKDSKGPKFLKASYA</sequence>
<evidence type="ECO:0000313" key="14">
    <source>
        <dbReference type="EMBL" id="CZT20755.1"/>
    </source>
</evidence>
<dbReference type="STRING" id="112498.A0A2D3V202"/>
<feature type="region of interest" description="Disordered" evidence="12">
    <location>
        <begin position="629"/>
        <end position="649"/>
    </location>
</feature>
<evidence type="ECO:0000256" key="12">
    <source>
        <dbReference type="SAM" id="MobiDB-lite"/>
    </source>
</evidence>
<feature type="compositionally biased region" description="Basic and acidic residues" evidence="12">
    <location>
        <begin position="226"/>
        <end position="240"/>
    </location>
</feature>
<reference evidence="14 15" key="1">
    <citation type="submission" date="2016-03" db="EMBL/GenBank/DDBJ databases">
        <authorList>
            <person name="Ploux O."/>
        </authorList>
    </citation>
    <scope>NUCLEOTIDE SEQUENCE [LARGE SCALE GENOMIC DNA]</scope>
    <source>
        <strain evidence="14 15">URUG2</strain>
    </source>
</reference>
<comment type="catalytic activity">
    <reaction evidence="10">
        <text>L-threonyl-[protein] + ATP = O-phospho-L-threonyl-[protein] + ADP + H(+)</text>
        <dbReference type="Rhea" id="RHEA:46608"/>
        <dbReference type="Rhea" id="RHEA-COMP:11060"/>
        <dbReference type="Rhea" id="RHEA-COMP:11605"/>
        <dbReference type="ChEBI" id="CHEBI:15378"/>
        <dbReference type="ChEBI" id="CHEBI:30013"/>
        <dbReference type="ChEBI" id="CHEBI:30616"/>
        <dbReference type="ChEBI" id="CHEBI:61977"/>
        <dbReference type="ChEBI" id="CHEBI:456216"/>
        <dbReference type="EC" id="2.7.11.1"/>
    </reaction>
</comment>
<dbReference type="GO" id="GO:0034045">
    <property type="term" value="C:phagophore assembly site membrane"/>
    <property type="evidence" value="ECO:0007669"/>
    <property type="project" value="UniProtKB-SubCell"/>
</dbReference>
<feature type="compositionally biased region" description="Low complexity" evidence="12">
    <location>
        <begin position="152"/>
        <end position="165"/>
    </location>
</feature>
<dbReference type="GO" id="GO:0004674">
    <property type="term" value="F:protein serine/threonine kinase activity"/>
    <property type="evidence" value="ECO:0007669"/>
    <property type="project" value="UniProtKB-KW"/>
</dbReference>
<feature type="region of interest" description="Disordered" evidence="12">
    <location>
        <begin position="226"/>
        <end position="249"/>
    </location>
</feature>
<evidence type="ECO:0000259" key="13">
    <source>
        <dbReference type="PROSITE" id="PS50011"/>
    </source>
</evidence>
<dbReference type="GO" id="GO:0042594">
    <property type="term" value="P:response to starvation"/>
    <property type="evidence" value="ECO:0007669"/>
    <property type="project" value="TreeGrafter"/>
</dbReference>
<keyword evidence="3" id="KW-0723">Serine/threonine-protein kinase</keyword>
<dbReference type="PANTHER" id="PTHR24348:SF22">
    <property type="entry name" value="NON-SPECIFIC SERINE_THREONINE PROTEIN KINASE"/>
    <property type="match status" value="1"/>
</dbReference>
<dbReference type="GO" id="GO:0061709">
    <property type="term" value="P:reticulophagy"/>
    <property type="evidence" value="ECO:0007669"/>
    <property type="project" value="TreeGrafter"/>
</dbReference>
<evidence type="ECO:0000313" key="15">
    <source>
        <dbReference type="Proteomes" id="UP000225277"/>
    </source>
</evidence>
<evidence type="ECO:0000256" key="10">
    <source>
        <dbReference type="ARBA" id="ARBA00047899"/>
    </source>
</evidence>
<comment type="catalytic activity">
    <reaction evidence="11">
        <text>L-seryl-[protein] + ATP = O-phospho-L-seryl-[protein] + ADP + H(+)</text>
        <dbReference type="Rhea" id="RHEA:17989"/>
        <dbReference type="Rhea" id="RHEA-COMP:9863"/>
        <dbReference type="Rhea" id="RHEA-COMP:11604"/>
        <dbReference type="ChEBI" id="CHEBI:15378"/>
        <dbReference type="ChEBI" id="CHEBI:29999"/>
        <dbReference type="ChEBI" id="CHEBI:30616"/>
        <dbReference type="ChEBI" id="CHEBI:83421"/>
        <dbReference type="ChEBI" id="CHEBI:456216"/>
        <dbReference type="EC" id="2.7.11.1"/>
    </reaction>
</comment>
<evidence type="ECO:0000256" key="2">
    <source>
        <dbReference type="ARBA" id="ARBA00012513"/>
    </source>
</evidence>
<evidence type="ECO:0000256" key="4">
    <source>
        <dbReference type="ARBA" id="ARBA00022679"/>
    </source>
</evidence>
<evidence type="ECO:0000256" key="5">
    <source>
        <dbReference type="ARBA" id="ARBA00022741"/>
    </source>
</evidence>